<dbReference type="KEGG" id="liu:OU989_23595"/>
<dbReference type="EMBL" id="CP113528">
    <property type="protein sequence ID" value="WDV09275.1"/>
    <property type="molecule type" value="Genomic_DNA"/>
</dbReference>
<evidence type="ECO:0000313" key="1">
    <source>
        <dbReference type="EMBL" id="WDV09275.1"/>
    </source>
</evidence>
<sequence length="375" mass="43223">MNDLIKKNQIFGYWKVLGESEDNPLPDEFKYYRCRCTCGNEKDVRAESLINKLSTSCGCRRQKRRKEFNVGTKFGSWEIVNSIFNSNKNDMYYYCECKNCGAEIEGFHSQLYKLMKNICSCNLGSEGFKKGCRYGNWSIVGPGSKGAKKSGDRYYLCRCDCGTEREVVDSSLRKMLSTSCGCSRVNSQKKVVSLIGWIQPLQFSGDITGNWRVIRKDNDKKIYECINCAIKLEVKLGTTHKKCPICSHSKDIDKEKMMQTIIEEQNLSGIEIDKLFFVFCIITEKGHMKYILSDGANEFEGNLNLARKRKGHPLKNSPIITSKISQVIDELKLNYDEKYIVEHKNDLHPLLKDMDEWDLTKILLQGYFVENNIYK</sequence>
<dbReference type="Proteomes" id="UP001219585">
    <property type="component" value="Plasmid unnamed"/>
</dbReference>
<gene>
    <name evidence="1" type="ORF">OU989_23595</name>
</gene>
<name>A0AAJ5RX24_9BACI</name>
<protein>
    <submittedName>
        <fullName evidence="1">Uncharacterized protein</fullName>
    </submittedName>
</protein>
<organism evidence="1 2">
    <name type="scientific">Lysinibacillus irui</name>
    <dbReference type="NCBI Taxonomy" id="2998077"/>
    <lineage>
        <taxon>Bacteria</taxon>
        <taxon>Bacillati</taxon>
        <taxon>Bacillota</taxon>
        <taxon>Bacilli</taxon>
        <taxon>Bacillales</taxon>
        <taxon>Bacillaceae</taxon>
        <taxon>Lysinibacillus</taxon>
    </lineage>
</organism>
<proteinExistence type="predicted"/>
<accession>A0AAJ5RX24</accession>
<dbReference type="AlphaFoldDB" id="A0AAJ5RX24"/>
<dbReference type="RefSeq" id="WP_274797494.1">
    <property type="nucleotide sequence ID" value="NZ_CP113528.1"/>
</dbReference>
<reference evidence="1" key="1">
    <citation type="submission" date="2022-11" db="EMBL/GenBank/DDBJ databases">
        <title>Lysinibacillus irui.</title>
        <authorList>
            <person name="Akintayo S.O."/>
        </authorList>
    </citation>
    <scope>NUCLEOTIDE SEQUENCE</scope>
    <source>
        <strain evidence="1">IRB4-01</strain>
        <plasmid evidence="1">unnamed</plasmid>
    </source>
</reference>
<geneLocation type="plasmid" evidence="1 2">
    <name>unnamed</name>
</geneLocation>
<keyword evidence="1" id="KW-0614">Plasmid</keyword>
<evidence type="ECO:0000313" key="2">
    <source>
        <dbReference type="Proteomes" id="UP001219585"/>
    </source>
</evidence>